<dbReference type="Pfam" id="PF25087">
    <property type="entry name" value="GMPPB_C"/>
    <property type="match status" value="1"/>
</dbReference>
<feature type="domain" description="Nucleotidyl transferase" evidence="3">
    <location>
        <begin position="32"/>
        <end position="265"/>
    </location>
</feature>
<dbReference type="PANTHER" id="PTHR22572">
    <property type="entry name" value="SUGAR-1-PHOSPHATE GUANYL TRANSFERASE"/>
    <property type="match status" value="1"/>
</dbReference>
<dbReference type="InterPro" id="IPR029044">
    <property type="entry name" value="Nucleotide-diphossugar_trans"/>
</dbReference>
<dbReference type="RefSeq" id="WP_179481006.1">
    <property type="nucleotide sequence ID" value="NZ_JACCFW010000001.1"/>
</dbReference>
<dbReference type="EC" id="2.7.7.13" evidence="5"/>
<dbReference type="Proteomes" id="UP000571817">
    <property type="component" value="Unassembled WGS sequence"/>
</dbReference>
<keyword evidence="5" id="KW-0548">Nucleotidyltransferase</keyword>
<dbReference type="CDD" id="cd04181">
    <property type="entry name" value="NTP_transferase"/>
    <property type="match status" value="1"/>
</dbReference>
<proteinExistence type="inferred from homology"/>
<dbReference type="AlphaFoldDB" id="A0A853DFR5"/>
<evidence type="ECO:0000256" key="1">
    <source>
        <dbReference type="ARBA" id="ARBA00007274"/>
    </source>
</evidence>
<keyword evidence="6" id="KW-1185">Reference proteome</keyword>
<protein>
    <submittedName>
        <fullName evidence="5">Mannose-1-phosphate guanylyltransferase</fullName>
        <ecNumber evidence="5">2.7.7.13</ecNumber>
    </submittedName>
</protein>
<dbReference type="EMBL" id="JACCFW010000001">
    <property type="protein sequence ID" value="NYJ74819.1"/>
    <property type="molecule type" value="Genomic_DNA"/>
</dbReference>
<feature type="domain" description="Mannose-1-phosphate guanyltransferase C-terminal" evidence="4">
    <location>
        <begin position="271"/>
        <end position="349"/>
    </location>
</feature>
<dbReference type="GO" id="GO:0004475">
    <property type="term" value="F:mannose-1-phosphate guanylyltransferase (GTP) activity"/>
    <property type="evidence" value="ECO:0007669"/>
    <property type="project" value="UniProtKB-EC"/>
</dbReference>
<feature type="region of interest" description="Disordered" evidence="2">
    <location>
        <begin position="1"/>
        <end position="27"/>
    </location>
</feature>
<dbReference type="Gene3D" id="2.160.10.10">
    <property type="entry name" value="Hexapeptide repeat proteins"/>
    <property type="match status" value="1"/>
</dbReference>
<gene>
    <name evidence="5" type="ORF">HNR15_001782</name>
</gene>
<dbReference type="Pfam" id="PF00483">
    <property type="entry name" value="NTP_transferase"/>
    <property type="match status" value="1"/>
</dbReference>
<evidence type="ECO:0000313" key="5">
    <source>
        <dbReference type="EMBL" id="NYJ74819.1"/>
    </source>
</evidence>
<name>A0A853DFR5_9MICO</name>
<feature type="region of interest" description="Disordered" evidence="2">
    <location>
        <begin position="352"/>
        <end position="371"/>
    </location>
</feature>
<dbReference type="InterPro" id="IPR005835">
    <property type="entry name" value="NTP_transferase_dom"/>
</dbReference>
<evidence type="ECO:0000259" key="3">
    <source>
        <dbReference type="Pfam" id="PF00483"/>
    </source>
</evidence>
<dbReference type="SUPFAM" id="SSF53448">
    <property type="entry name" value="Nucleotide-diphospho-sugar transferases"/>
    <property type="match status" value="1"/>
</dbReference>
<evidence type="ECO:0000313" key="6">
    <source>
        <dbReference type="Proteomes" id="UP000571817"/>
    </source>
</evidence>
<evidence type="ECO:0000256" key="2">
    <source>
        <dbReference type="SAM" id="MobiDB-lite"/>
    </source>
</evidence>
<sequence>MPTVADDAVAPARTPRSTDPGHRMNPRPDVYAVVLAGGLGSRLAPLTDNTPKPLLPVAGEPVVVHQLRWLAAAGVTRVVLTTSYRAEQFEPALGDGSAYGVQLDYCHEDQPLGTGGALAAAADRLAPAPGDALLVLNGDQLTGHDVRRQLFLFDEARSERGCVVSIHARPVDDARAYGLLSVDGHDQVVGFEEKPTELVAGIVNAGTYVLDPACLQEVPRGEPVSFERDVMPGLLRDGAVVTAYVQDAYSIDVGTPATLVAASRDAVLRHGPALIDPGATVDPTAAVVGGSWVGPGAQVGAAAVVDGSIVMTGAEVGAGVVVQQSVIGQRARVEGPIILQDNAIGDEAVVEAGHGPEPGDSVPTGVTLPRP</sequence>
<organism evidence="5 6">
    <name type="scientific">Allobranchiibius huperziae</name>
    <dbReference type="NCBI Taxonomy" id="1874116"/>
    <lineage>
        <taxon>Bacteria</taxon>
        <taxon>Bacillati</taxon>
        <taxon>Actinomycetota</taxon>
        <taxon>Actinomycetes</taxon>
        <taxon>Micrococcales</taxon>
        <taxon>Dermacoccaceae</taxon>
        <taxon>Allobranchiibius</taxon>
    </lineage>
</organism>
<dbReference type="InterPro" id="IPR050486">
    <property type="entry name" value="Mannose-1P_guanyltransferase"/>
</dbReference>
<dbReference type="Gene3D" id="3.90.550.10">
    <property type="entry name" value="Spore Coat Polysaccharide Biosynthesis Protein SpsA, Chain A"/>
    <property type="match status" value="1"/>
</dbReference>
<comment type="similarity">
    <text evidence="1">Belongs to the transferase hexapeptide repeat family.</text>
</comment>
<keyword evidence="5" id="KW-0808">Transferase</keyword>
<accession>A0A853DFR5</accession>
<comment type="caution">
    <text evidence="5">The sequence shown here is derived from an EMBL/GenBank/DDBJ whole genome shotgun (WGS) entry which is preliminary data.</text>
</comment>
<evidence type="ECO:0000259" key="4">
    <source>
        <dbReference type="Pfam" id="PF25087"/>
    </source>
</evidence>
<dbReference type="InterPro" id="IPR056729">
    <property type="entry name" value="GMPPB_C"/>
</dbReference>
<reference evidence="5 6" key="1">
    <citation type="submission" date="2020-07" db="EMBL/GenBank/DDBJ databases">
        <title>Sequencing the genomes of 1000 actinobacteria strains.</title>
        <authorList>
            <person name="Klenk H.-P."/>
        </authorList>
    </citation>
    <scope>NUCLEOTIDE SEQUENCE [LARGE SCALE GENOMIC DNA]</scope>
    <source>
        <strain evidence="5 6">DSM 29531</strain>
    </source>
</reference>